<dbReference type="Gene3D" id="2.60.40.1210">
    <property type="entry name" value="Cellobiose dehydrogenase, cytochrome domain"/>
    <property type="match status" value="1"/>
</dbReference>
<accession>A0AAD9T0Y2</accession>
<dbReference type="PROSITE" id="PS00624">
    <property type="entry name" value="GMC_OXRED_2"/>
    <property type="match status" value="1"/>
</dbReference>
<proteinExistence type="inferred from homology"/>
<name>A0AAD9T0Y2_9HELO</name>
<evidence type="ECO:0000256" key="3">
    <source>
        <dbReference type="SAM" id="SignalP"/>
    </source>
</evidence>
<dbReference type="AlphaFoldDB" id="A0AAD9T0Y2"/>
<sequence length="802" mass="84333">MTKKAHIFRKFHCIHATNNMRFSLSLWAFAAGAAAQQSSSLTDPNTGITFQGKTDTTGFYFGLAAPITVGSDFIGQMVVPITAGYGGITLTGTMTGSLLVVAWPNEGKVMASFRETSGYTSPAVYNNSTLSLSPIANGTFVNSTHTSYTFLCGGCIMGNALSFQASTANIVIGWSFSKTAPTNPSSADSATFVYHEAGFGAFGLALTSATSADYPTWASYATAPSSGAGNSTTTPSSGNATCSATSTVSNSTYDYIVAGAGPAGIIVAQRLAETGKSVLLLERGQASTYQTGGRSTVSWNKTVTQYDVPSMSYYLSTASDTSEYCTDTANMAGCLLGGGTMVNALMFVRPQAADFNDKWPTGWKWDQVSASAAKLYERNPGTTMASEDEKRYDMGAATVLQQYFQSLGYKHVDAIEDPDSKTAVYSYPPWDIQDGLRAGPVRSYLPLANALPNFHLTLNTKVVRVLRSGKTATGVEVEGPTGARQIINLNAGGNVVLASGSMSSPRILYNSGIGPTDQIRIVQGGSACVTLPEEADWIRLPVGQNLKDHPIFTLSFNTTSLNTTMVAEDFTDPSQANIDMFAKGIGPLVQSGQRINFWTSLNTTSGTKFFQGTCSSTKAGSVRIKLYLTHGATSQGVLGINAQGATVFTSDPWMNTEDDQTAAAKMIDILLDAARKGRILTPANSNDTGTSMVATKDYVQGSHFVGTTIMGEKNDGTAVVDTNTKVFGTDNIFVVDGSIHPDLPTGNTQAIVMVVAEHAAAKIIALGASSNGTTIATPSTSAPAYPVATPVPVIPGDEDYDC</sequence>
<gene>
    <name evidence="6" type="ORF">QTJ16_003202</name>
</gene>
<evidence type="ECO:0000313" key="6">
    <source>
        <dbReference type="EMBL" id="KAK2627236.1"/>
    </source>
</evidence>
<dbReference type="PANTHER" id="PTHR47190:SF4">
    <property type="entry name" value="DEHYDROGENASE, PUTATIVE-RELATED"/>
    <property type="match status" value="1"/>
</dbReference>
<dbReference type="EMBL" id="JAUBYV010000004">
    <property type="protein sequence ID" value="KAK2627236.1"/>
    <property type="molecule type" value="Genomic_DNA"/>
</dbReference>
<dbReference type="Pfam" id="PF05199">
    <property type="entry name" value="GMC_oxred_C"/>
    <property type="match status" value="1"/>
</dbReference>
<feature type="signal peptide" evidence="3">
    <location>
        <begin position="1"/>
        <end position="35"/>
    </location>
</feature>
<dbReference type="InterPro" id="IPR015920">
    <property type="entry name" value="Cellobiose_DH-like_cyt"/>
</dbReference>
<organism evidence="6 7">
    <name type="scientific">Diplocarpon rosae</name>
    <dbReference type="NCBI Taxonomy" id="946125"/>
    <lineage>
        <taxon>Eukaryota</taxon>
        <taxon>Fungi</taxon>
        <taxon>Dikarya</taxon>
        <taxon>Ascomycota</taxon>
        <taxon>Pezizomycotina</taxon>
        <taxon>Leotiomycetes</taxon>
        <taxon>Helotiales</taxon>
        <taxon>Drepanopezizaceae</taxon>
        <taxon>Diplocarpon</taxon>
    </lineage>
</organism>
<dbReference type="CDD" id="cd09630">
    <property type="entry name" value="CDH_like_cytochrome"/>
    <property type="match status" value="1"/>
</dbReference>
<dbReference type="InterPro" id="IPR036188">
    <property type="entry name" value="FAD/NAD-bd_sf"/>
</dbReference>
<keyword evidence="2" id="KW-0285">Flavoprotein</keyword>
<feature type="domain" description="Glucose-methanol-choline oxidoreductase N-terminal" evidence="4">
    <location>
        <begin position="333"/>
        <end position="356"/>
    </location>
</feature>
<dbReference type="Proteomes" id="UP001285354">
    <property type="component" value="Unassembled WGS sequence"/>
</dbReference>
<evidence type="ECO:0000259" key="4">
    <source>
        <dbReference type="PROSITE" id="PS00623"/>
    </source>
</evidence>
<dbReference type="SUPFAM" id="SSF51905">
    <property type="entry name" value="FAD/NAD(P)-binding domain"/>
    <property type="match status" value="1"/>
</dbReference>
<evidence type="ECO:0000313" key="7">
    <source>
        <dbReference type="Proteomes" id="UP001285354"/>
    </source>
</evidence>
<dbReference type="PROSITE" id="PS00623">
    <property type="entry name" value="GMC_OXRED_1"/>
    <property type="match status" value="1"/>
</dbReference>
<comment type="caution">
    <text evidence="6">The sequence shown here is derived from an EMBL/GenBank/DDBJ whole genome shotgun (WGS) entry which is preliminary data.</text>
</comment>
<evidence type="ECO:0000256" key="1">
    <source>
        <dbReference type="ARBA" id="ARBA00010790"/>
    </source>
</evidence>
<dbReference type="GO" id="GO:0016614">
    <property type="term" value="F:oxidoreductase activity, acting on CH-OH group of donors"/>
    <property type="evidence" value="ECO:0007669"/>
    <property type="project" value="InterPro"/>
</dbReference>
<dbReference type="Pfam" id="PF16010">
    <property type="entry name" value="CDH-cyt"/>
    <property type="match status" value="1"/>
</dbReference>
<dbReference type="Gene3D" id="3.50.50.60">
    <property type="entry name" value="FAD/NAD(P)-binding domain"/>
    <property type="match status" value="1"/>
</dbReference>
<keyword evidence="7" id="KW-1185">Reference proteome</keyword>
<dbReference type="GO" id="GO:0050660">
    <property type="term" value="F:flavin adenine dinucleotide binding"/>
    <property type="evidence" value="ECO:0007669"/>
    <property type="project" value="InterPro"/>
</dbReference>
<dbReference type="InterPro" id="IPR053208">
    <property type="entry name" value="GMC_Oxidoreductase_CD"/>
</dbReference>
<dbReference type="Gene3D" id="3.30.410.10">
    <property type="entry name" value="Cholesterol Oxidase, domain 2"/>
    <property type="match status" value="1"/>
</dbReference>
<evidence type="ECO:0000259" key="5">
    <source>
        <dbReference type="PROSITE" id="PS00624"/>
    </source>
</evidence>
<dbReference type="InterPro" id="IPR000172">
    <property type="entry name" value="GMC_OxRdtase_N"/>
</dbReference>
<dbReference type="InterPro" id="IPR007867">
    <property type="entry name" value="GMC_OxRtase_C"/>
</dbReference>
<dbReference type="PANTHER" id="PTHR47190">
    <property type="entry name" value="DEHYDROGENASE, PUTATIVE-RELATED"/>
    <property type="match status" value="1"/>
</dbReference>
<dbReference type="SUPFAM" id="SSF49344">
    <property type="entry name" value="CBD9-like"/>
    <property type="match status" value="1"/>
</dbReference>
<feature type="chain" id="PRO_5042028743" description="Glucose-methanol-choline oxidoreductase N-terminal domain-containing protein" evidence="3">
    <location>
        <begin position="36"/>
        <end position="802"/>
    </location>
</feature>
<dbReference type="SUPFAM" id="SSF54373">
    <property type="entry name" value="FAD-linked reductases, C-terminal domain"/>
    <property type="match status" value="1"/>
</dbReference>
<keyword evidence="2" id="KW-0274">FAD</keyword>
<comment type="similarity">
    <text evidence="1 2">Belongs to the GMC oxidoreductase family.</text>
</comment>
<reference evidence="6" key="1">
    <citation type="submission" date="2023-06" db="EMBL/GenBank/DDBJ databases">
        <title>Draft genome of Marssonina rosae.</title>
        <authorList>
            <person name="Cheng Q."/>
        </authorList>
    </citation>
    <scope>NUCLEOTIDE SEQUENCE</scope>
    <source>
        <strain evidence="6">R4</strain>
    </source>
</reference>
<keyword evidence="3" id="KW-0732">Signal</keyword>
<protein>
    <recommendedName>
        <fullName evidence="4 5">Glucose-methanol-choline oxidoreductase N-terminal domain-containing protein</fullName>
    </recommendedName>
</protein>
<dbReference type="Pfam" id="PF00732">
    <property type="entry name" value="GMC_oxred_N"/>
    <property type="match status" value="1"/>
</dbReference>
<evidence type="ECO:0000256" key="2">
    <source>
        <dbReference type="RuleBase" id="RU003968"/>
    </source>
</evidence>
<feature type="domain" description="Glucose-methanol-choline oxidoreductase N-terminal" evidence="5">
    <location>
        <begin position="500"/>
        <end position="514"/>
    </location>
</feature>